<dbReference type="KEGG" id="msar:MSAR_05970"/>
<accession>A0A7I7SM22</accession>
<organism evidence="1 2">
    <name type="scientific">Mycolicibacterium sarraceniae</name>
    <dbReference type="NCBI Taxonomy" id="1534348"/>
    <lineage>
        <taxon>Bacteria</taxon>
        <taxon>Bacillati</taxon>
        <taxon>Actinomycetota</taxon>
        <taxon>Actinomycetes</taxon>
        <taxon>Mycobacteriales</taxon>
        <taxon>Mycobacteriaceae</taxon>
        <taxon>Mycolicibacterium</taxon>
    </lineage>
</organism>
<dbReference type="EMBL" id="AP022595">
    <property type="protein sequence ID" value="BBY57461.1"/>
    <property type="molecule type" value="Genomic_DNA"/>
</dbReference>
<name>A0A7I7SM22_9MYCO</name>
<dbReference type="RefSeq" id="WP_163694736.1">
    <property type="nucleotide sequence ID" value="NZ_AP022595.1"/>
</dbReference>
<dbReference type="Proteomes" id="UP000466445">
    <property type="component" value="Chromosome"/>
</dbReference>
<evidence type="ECO:0000313" key="1">
    <source>
        <dbReference type="EMBL" id="BBY57461.1"/>
    </source>
</evidence>
<reference evidence="1 2" key="1">
    <citation type="journal article" date="2019" name="Emerg. Microbes Infect.">
        <title>Comprehensive subspecies identification of 175 nontuberculous mycobacteria species based on 7547 genomic profiles.</title>
        <authorList>
            <person name="Matsumoto Y."/>
            <person name="Kinjo T."/>
            <person name="Motooka D."/>
            <person name="Nabeya D."/>
            <person name="Jung N."/>
            <person name="Uechi K."/>
            <person name="Horii T."/>
            <person name="Iida T."/>
            <person name="Fujita J."/>
            <person name="Nakamura S."/>
        </authorList>
    </citation>
    <scope>NUCLEOTIDE SEQUENCE [LARGE SCALE GENOMIC DNA]</scope>
    <source>
        <strain evidence="1 2">JCM 30395</strain>
    </source>
</reference>
<sequence>MSNANPSHQHAREINFEVKCGDTETIRLIGHAALAAGHDVHHGQRLLHRSATSGGSGCVAAHRNSTGECFGSKLVAARRDGPDVDGAAGTAWTGISKTWARTDVVAGSKRALVITLTNGYEGSLLSGIPHNIYREIDALKAVGTTPLLVIVGTPPGVNRR</sequence>
<keyword evidence="2" id="KW-1185">Reference proteome</keyword>
<evidence type="ECO:0000313" key="2">
    <source>
        <dbReference type="Proteomes" id="UP000466445"/>
    </source>
</evidence>
<proteinExistence type="predicted"/>
<protein>
    <submittedName>
        <fullName evidence="1">Uncharacterized protein</fullName>
    </submittedName>
</protein>
<dbReference type="AlphaFoldDB" id="A0A7I7SM22"/>
<gene>
    <name evidence="1" type="ORF">MSAR_05970</name>
</gene>